<keyword evidence="4" id="KW-0456">Lyase</keyword>
<dbReference type="InterPro" id="IPR000634">
    <property type="entry name" value="Ser/Thr_deHydtase_PyrdxlP-BS"/>
</dbReference>
<comment type="cofactor">
    <cofactor evidence="1">
        <name>pyridoxal 5'-phosphate</name>
        <dbReference type="ChEBI" id="CHEBI:597326"/>
    </cofactor>
</comment>
<gene>
    <name evidence="6" type="ORF">EDD54_1579</name>
</gene>
<dbReference type="InterPro" id="IPR036052">
    <property type="entry name" value="TrpB-like_PALP_sf"/>
</dbReference>
<evidence type="ECO:0000259" key="5">
    <source>
        <dbReference type="Pfam" id="PF00291"/>
    </source>
</evidence>
<dbReference type="PANTHER" id="PTHR48078">
    <property type="entry name" value="THREONINE DEHYDRATASE, MITOCHONDRIAL-RELATED"/>
    <property type="match status" value="1"/>
</dbReference>
<protein>
    <submittedName>
        <fullName evidence="6">Threonine dehydratase</fullName>
    </submittedName>
</protein>
<dbReference type="PROSITE" id="PS00165">
    <property type="entry name" value="DEHYDRATASE_SER_THR"/>
    <property type="match status" value="1"/>
</dbReference>
<dbReference type="AlphaFoldDB" id="A0A4R6RM93"/>
<keyword evidence="3" id="KW-0663">Pyridoxal phosphate</keyword>
<dbReference type="RefSeq" id="WP_126541597.1">
    <property type="nucleotide sequence ID" value="NZ_BSPM01000008.1"/>
</dbReference>
<dbReference type="InterPro" id="IPR050147">
    <property type="entry name" value="Ser/Thr_Dehydratase"/>
</dbReference>
<evidence type="ECO:0000313" key="6">
    <source>
        <dbReference type="EMBL" id="TDP87680.1"/>
    </source>
</evidence>
<evidence type="ECO:0000256" key="4">
    <source>
        <dbReference type="ARBA" id="ARBA00023239"/>
    </source>
</evidence>
<dbReference type="GO" id="GO:0006565">
    <property type="term" value="P:L-serine catabolic process"/>
    <property type="evidence" value="ECO:0007669"/>
    <property type="project" value="TreeGrafter"/>
</dbReference>
<dbReference type="PANTHER" id="PTHR48078:SF6">
    <property type="entry name" value="L-THREONINE DEHYDRATASE CATABOLIC TDCB"/>
    <property type="match status" value="1"/>
</dbReference>
<comment type="similarity">
    <text evidence="2">Belongs to the serine/threonine dehydratase family.</text>
</comment>
<proteinExistence type="inferred from homology"/>
<dbReference type="GO" id="GO:0009097">
    <property type="term" value="P:isoleucine biosynthetic process"/>
    <property type="evidence" value="ECO:0007669"/>
    <property type="project" value="TreeGrafter"/>
</dbReference>
<reference evidence="6 7" key="1">
    <citation type="submission" date="2019-03" db="EMBL/GenBank/DDBJ databases">
        <title>Genomic Encyclopedia of Type Strains, Phase IV (KMG-IV): sequencing the most valuable type-strain genomes for metagenomic binning, comparative biology and taxonomic classification.</title>
        <authorList>
            <person name="Goeker M."/>
        </authorList>
    </citation>
    <scope>NUCLEOTIDE SEQUENCE [LARGE SCALE GENOMIC DNA]</scope>
    <source>
        <strain evidence="6 7">DSM 102969</strain>
    </source>
</reference>
<dbReference type="GO" id="GO:0003941">
    <property type="term" value="F:L-serine ammonia-lyase activity"/>
    <property type="evidence" value="ECO:0007669"/>
    <property type="project" value="TreeGrafter"/>
</dbReference>
<feature type="domain" description="Tryptophan synthase beta chain-like PALP" evidence="5">
    <location>
        <begin position="23"/>
        <end position="308"/>
    </location>
</feature>
<accession>A0A4R6RM93</accession>
<keyword evidence="7" id="KW-1185">Reference proteome</keyword>
<dbReference type="EMBL" id="SNXY01000006">
    <property type="protein sequence ID" value="TDP87680.1"/>
    <property type="molecule type" value="Genomic_DNA"/>
</dbReference>
<evidence type="ECO:0000256" key="1">
    <source>
        <dbReference type="ARBA" id="ARBA00001933"/>
    </source>
</evidence>
<dbReference type="Proteomes" id="UP000294547">
    <property type="component" value="Unassembled WGS sequence"/>
</dbReference>
<dbReference type="SUPFAM" id="SSF53686">
    <property type="entry name" value="Tryptophan synthase beta subunit-like PLP-dependent enzymes"/>
    <property type="match status" value="1"/>
</dbReference>
<dbReference type="GO" id="GO:0006567">
    <property type="term" value="P:L-threonine catabolic process"/>
    <property type="evidence" value="ECO:0007669"/>
    <property type="project" value="TreeGrafter"/>
</dbReference>
<dbReference type="CDD" id="cd01562">
    <property type="entry name" value="Thr-dehyd"/>
    <property type="match status" value="1"/>
</dbReference>
<evidence type="ECO:0000256" key="2">
    <source>
        <dbReference type="ARBA" id="ARBA00010869"/>
    </source>
</evidence>
<evidence type="ECO:0000256" key="3">
    <source>
        <dbReference type="ARBA" id="ARBA00022898"/>
    </source>
</evidence>
<dbReference type="Gene3D" id="3.40.50.1100">
    <property type="match status" value="2"/>
</dbReference>
<name>A0A4R6RM93_9HYPH</name>
<dbReference type="GO" id="GO:0004794">
    <property type="term" value="F:threonine deaminase activity"/>
    <property type="evidence" value="ECO:0007669"/>
    <property type="project" value="TreeGrafter"/>
</dbReference>
<comment type="caution">
    <text evidence="6">The sequence shown here is derived from an EMBL/GenBank/DDBJ whole genome shotgun (WGS) entry which is preliminary data.</text>
</comment>
<evidence type="ECO:0000313" key="7">
    <source>
        <dbReference type="Proteomes" id="UP000294547"/>
    </source>
</evidence>
<dbReference type="InterPro" id="IPR001926">
    <property type="entry name" value="TrpB-like_PALP"/>
</dbReference>
<dbReference type="GO" id="GO:0030170">
    <property type="term" value="F:pyridoxal phosphate binding"/>
    <property type="evidence" value="ECO:0007669"/>
    <property type="project" value="InterPro"/>
</dbReference>
<organism evidence="6 7">
    <name type="scientific">Oharaeibacter diazotrophicus</name>
    <dbReference type="NCBI Taxonomy" id="1920512"/>
    <lineage>
        <taxon>Bacteria</taxon>
        <taxon>Pseudomonadati</taxon>
        <taxon>Pseudomonadota</taxon>
        <taxon>Alphaproteobacteria</taxon>
        <taxon>Hyphomicrobiales</taxon>
        <taxon>Pleomorphomonadaceae</taxon>
        <taxon>Oharaeibacter</taxon>
    </lineage>
</organism>
<sequence length="327" mass="33228">MTAAPSFADVRAAADRIHAEAVRTPLLPVTLPSGGLAFVKCENLQRTGSFKFRGAFNRLSMIPPEARAAGVVACSSGNHAQGVAEAARILGMPATIVMPKDAPATKVRRTRGFGAEVVLYDRHTEDREAIANAIAARTGATFVHPFDDAGVIAGQGTIGLEIAEDCAQRGLKPDAVLVCTSGGGLVAGIATALAELSPETAVHTVEPAGFDDYARSLAAGERLRNASLGGSVCDALMSNVPGAISFSVGTRRLSPGVVVTDDEALAAVAFAARELKLVVEPGGAVALAALLSGKVETAGRIVVAVLSGGNVDDAMLARALALTAPDA</sequence>
<dbReference type="OrthoDB" id="9811476at2"/>
<dbReference type="Pfam" id="PF00291">
    <property type="entry name" value="PALP"/>
    <property type="match status" value="1"/>
</dbReference>
<dbReference type="FunFam" id="3.40.50.1100:FF:000005">
    <property type="entry name" value="Threonine dehydratase catabolic"/>
    <property type="match status" value="1"/>
</dbReference>